<dbReference type="InterPro" id="IPR038737">
    <property type="entry name" value="SF3b_su1-like"/>
</dbReference>
<comment type="subcellular location">
    <subcellularLocation>
        <location evidence="1">Nucleus</location>
    </subcellularLocation>
</comment>
<dbReference type="SMART" id="SM01349">
    <property type="entry name" value="TOG"/>
    <property type="match status" value="1"/>
</dbReference>
<evidence type="ECO:0000313" key="10">
    <source>
        <dbReference type="EMBL" id="KAA6370736.1"/>
    </source>
</evidence>
<keyword evidence="4" id="KW-0747">Spliceosome</keyword>
<keyword evidence="3" id="KW-0507">mRNA processing</keyword>
<dbReference type="InterPro" id="IPR016024">
    <property type="entry name" value="ARM-type_fold"/>
</dbReference>
<evidence type="ECO:0000256" key="6">
    <source>
        <dbReference type="ARBA" id="ARBA00023187"/>
    </source>
</evidence>
<dbReference type="InterPro" id="IPR011989">
    <property type="entry name" value="ARM-like"/>
</dbReference>
<dbReference type="Pfam" id="PF22646">
    <property type="entry name" value="PPP2R1A-like_HEAT"/>
    <property type="match status" value="1"/>
</dbReference>
<evidence type="ECO:0000256" key="1">
    <source>
        <dbReference type="ARBA" id="ARBA00004123"/>
    </source>
</evidence>
<dbReference type="GO" id="GO:0000245">
    <property type="term" value="P:spliceosomal complex assembly"/>
    <property type="evidence" value="ECO:0007669"/>
    <property type="project" value="InterPro"/>
</dbReference>
<evidence type="ECO:0000256" key="8">
    <source>
        <dbReference type="SAM" id="MobiDB-lite"/>
    </source>
</evidence>
<dbReference type="Gene3D" id="1.25.10.10">
    <property type="entry name" value="Leucine-rich Repeat Variant"/>
    <property type="match status" value="3"/>
</dbReference>
<dbReference type="FunFam" id="1.25.10.10:FF:000039">
    <property type="entry name" value="Splicing factor 3B subunit 1"/>
    <property type="match status" value="1"/>
</dbReference>
<reference evidence="10 11" key="1">
    <citation type="submission" date="2019-03" db="EMBL/GenBank/DDBJ databases">
        <title>Single cell metagenomics reveals metabolic interactions within the superorganism composed of flagellate Streblomastix strix and complex community of Bacteroidetes bacteria on its surface.</title>
        <authorList>
            <person name="Treitli S.C."/>
            <person name="Kolisko M."/>
            <person name="Husnik F."/>
            <person name="Keeling P."/>
            <person name="Hampl V."/>
        </authorList>
    </citation>
    <scope>NUCLEOTIDE SEQUENCE [LARGE SCALE GENOMIC DNA]</scope>
    <source>
        <strain evidence="10">ST1C</strain>
    </source>
</reference>
<organism evidence="10 11">
    <name type="scientific">Streblomastix strix</name>
    <dbReference type="NCBI Taxonomy" id="222440"/>
    <lineage>
        <taxon>Eukaryota</taxon>
        <taxon>Metamonada</taxon>
        <taxon>Preaxostyla</taxon>
        <taxon>Oxymonadida</taxon>
        <taxon>Streblomastigidae</taxon>
        <taxon>Streblomastix</taxon>
    </lineage>
</organism>
<proteinExistence type="inferred from homology"/>
<evidence type="ECO:0000256" key="2">
    <source>
        <dbReference type="ARBA" id="ARBA00005754"/>
    </source>
</evidence>
<feature type="region of interest" description="Disordered" evidence="8">
    <location>
        <begin position="1"/>
        <end position="30"/>
    </location>
</feature>
<dbReference type="EMBL" id="SNRW01015111">
    <property type="protein sequence ID" value="KAA6370736.1"/>
    <property type="molecule type" value="Genomic_DNA"/>
</dbReference>
<dbReference type="InterPro" id="IPR015016">
    <property type="entry name" value="SF3b_su1"/>
</dbReference>
<dbReference type="GO" id="GO:0005681">
    <property type="term" value="C:spliceosomal complex"/>
    <property type="evidence" value="ECO:0007669"/>
    <property type="project" value="UniProtKB-KW"/>
</dbReference>
<name>A0A5J4UIX0_9EUKA</name>
<keyword evidence="5" id="KW-0677">Repeat</keyword>
<dbReference type="SUPFAM" id="SSF48371">
    <property type="entry name" value="ARM repeat"/>
    <property type="match status" value="1"/>
</dbReference>
<dbReference type="PANTHER" id="PTHR12097">
    <property type="entry name" value="SPLICING FACTOR 3B, SUBUNIT 1-RELATED"/>
    <property type="match status" value="1"/>
</dbReference>
<dbReference type="InterPro" id="IPR034085">
    <property type="entry name" value="TOG"/>
</dbReference>
<evidence type="ECO:0000256" key="5">
    <source>
        <dbReference type="ARBA" id="ARBA00022737"/>
    </source>
</evidence>
<feature type="non-terminal residue" evidence="10">
    <location>
        <position position="872"/>
    </location>
</feature>
<evidence type="ECO:0000313" key="11">
    <source>
        <dbReference type="Proteomes" id="UP000324800"/>
    </source>
</evidence>
<protein>
    <submittedName>
        <fullName evidence="10">Putative Splicing factor 3B subunit 1</fullName>
    </submittedName>
</protein>
<keyword evidence="7" id="KW-0539">Nucleus</keyword>
<dbReference type="Proteomes" id="UP000324800">
    <property type="component" value="Unassembled WGS sequence"/>
</dbReference>
<comment type="similarity">
    <text evidence="2">Belongs to the SF3B1 family.</text>
</comment>
<gene>
    <name evidence="10" type="ORF">EZS28_033737</name>
</gene>
<evidence type="ECO:0000256" key="7">
    <source>
        <dbReference type="ARBA" id="ARBA00023242"/>
    </source>
</evidence>
<comment type="caution">
    <text evidence="10">The sequence shown here is derived from an EMBL/GenBank/DDBJ whole genome shotgun (WGS) entry which is preliminary data.</text>
</comment>
<dbReference type="OrthoDB" id="438939at2759"/>
<evidence type="ECO:0000256" key="3">
    <source>
        <dbReference type="ARBA" id="ARBA00022664"/>
    </source>
</evidence>
<sequence length="872" mass="96649">MSRWDKKEGPGSWSADATPKIVKSDAPVARRGRWDETPAVANISSLLIKESDIDISSQQLPTGMGMFGTPMATPRFDSSQGLNLSTPGPATPYHAAMEKAAIARWERDLDERNKPMSDEEIDALLPATGFKILQPPEDYIPLITPARRMQSTPAQSYVQQGEISSDGYSIPKEIEGLPMEVSTEIEGIQILPEDQQIFKKILTQVDESKLAPEELKERQVLTLLLKIKSGNQQQRRMALRVITEKAREFGAQIIFDSLLPLMLSKTLDSQERHVLVKVVDRVLFKLDDMVRPYAHKILVVMQPLLIDDQYYARIEGREIIANLSKAAGLATMIAIMRPDIDSEQEYIRNVTARAFAVVAAALGVPSLLPFLQAVCMSKKSWEARHTGIKIVQQIAILLGMGVLPHLESLVATIEKGLQDDQDKVRTITALALSALAESSSPYGIDSFKNILKPIMKGLAKQKAKALAAYLKCAGFLVPLMDENAADLFTKKITPVLIKEFGTPDEEIKRIVLKVVQQCVSTPGIDGKFIKEMMFDEFIRAFWVPRMSLDGRNANQLVATSLEIAKKIGGASVLQRLVPFMLDASETFRRMTCETVERIVSQLGVSDIDKVLERQLIDGIRLALDESKGSQTSMLGANPNQWAKGKSIFMSAFGTVSRALGERFSEYIPMMVTMIFPRLNNNNADVRQQAADMIIEIASVLALCKRDDVLKSLSRAMVESLGEEFPEVLGSILGALKAIMVVLGVHHMNPPISDLLPQLTPILKNRYEKVQENCIDLVGRIAELGAEYTSPKEWMRICFELIDTLKAPKKSIRRAATNTFGHVARAVGPHEVLTALLRNLKVQDRTSRVCTTVAIAIVAEQCRPFTVLPALMN</sequence>
<dbReference type="Pfam" id="PF08920">
    <property type="entry name" value="SF3b1"/>
    <property type="match status" value="1"/>
</dbReference>
<dbReference type="AlphaFoldDB" id="A0A5J4UIX0"/>
<dbReference type="InterPro" id="IPR054573">
    <property type="entry name" value="PP2A/SF3B1-like_HEAT"/>
</dbReference>
<accession>A0A5J4UIX0</accession>
<feature type="domain" description="TOG" evidence="9">
    <location>
        <begin position="609"/>
        <end position="854"/>
    </location>
</feature>
<evidence type="ECO:0000256" key="4">
    <source>
        <dbReference type="ARBA" id="ARBA00022728"/>
    </source>
</evidence>
<keyword evidence="6" id="KW-0508">mRNA splicing</keyword>
<dbReference type="GO" id="GO:0003729">
    <property type="term" value="F:mRNA binding"/>
    <property type="evidence" value="ECO:0007669"/>
    <property type="project" value="InterPro"/>
</dbReference>
<evidence type="ECO:0000259" key="9">
    <source>
        <dbReference type="SMART" id="SM01349"/>
    </source>
</evidence>